<accession>A0ABX4EXF2</accession>
<name>A0ABX4EXF2_9BORD</name>
<evidence type="ECO:0000259" key="1">
    <source>
        <dbReference type="Pfam" id="PF13575"/>
    </source>
</evidence>
<dbReference type="InterPro" id="IPR025410">
    <property type="entry name" value="Lant_dehyd"/>
</dbReference>
<dbReference type="RefSeq" id="WP_094831872.1">
    <property type="nucleotide sequence ID" value="NZ_NEVR01000003.1"/>
</dbReference>
<protein>
    <recommendedName>
        <fullName evidence="1">Lantibiotic biosynthesis protein dehydration domain-containing protein</fullName>
    </recommendedName>
</protein>
<comment type="caution">
    <text evidence="2">The sequence shown here is derived from an EMBL/GenBank/DDBJ whole genome shotgun (WGS) entry which is preliminary data.</text>
</comment>
<dbReference type="Proteomes" id="UP000216354">
    <property type="component" value="Unassembled WGS sequence"/>
</dbReference>
<feature type="domain" description="Lantibiotic biosynthesis protein dehydration" evidence="1">
    <location>
        <begin position="216"/>
        <end position="410"/>
    </location>
</feature>
<dbReference type="Pfam" id="PF13575">
    <property type="entry name" value="DUF4135"/>
    <property type="match status" value="1"/>
</dbReference>
<sequence length="741" mass="80361">MPDINLNVFQAYAAAHADTAHVDVDEVQRWQASWLGFRFGLAPAPTAESDSEALATFRAAMQEHYGAFIAGQAVPHDGTESLSSARILDAVRAADTLDAARQAAFDAARAPNATAAQREAALDAVMADVRWPNGAHGVLLQEPVRRALEPLLAPVLACDATPTRALLASLGTQLAARMEAHLLRAMRHEDAGFYARPIIETVEALGNHAGLLQVAPALGRCLEIEARGFQTSIRTLLARVQDDLAMLHQRFGAGGTPPAGLTGLRLTDSDPHKGGNRVAILTLGQTQVVYKPRDVRIDEAISGRDLQSSHRSLMQLAGAERMTYRFLPRQDADDVHYGYVEHLPHGRVEDHLIEARDAGAFFGDLGRGIAALMMAGATDIHHENMIVSRGVPYFTDLELAFAPSTLAPLDQLLRLAPNALPPTPQSDPLLAATDALMHGMVLDYLFANSIDSNPLLPGTLVHDGRFEQIMTTSDVPESIVAVRDAQSGRIQDNRTARQSLTPGEDLSLYARHAGPLAAGVRAGLVAIRQAEQNGSQQYSQFLRDVGPYQIRHHPINTLTQRELLVGQLLRAHDEHNLPAIDQVLDGTAVNAMLRDEVAGLTLHSPHARGPLREAMEAALALFDIPYFSRVVAEHSLRPDGGEPMSWYAPRSAVTHDQYFNQRADAPMNGLMAQLMAADDGTLDRLEAAFVRWFGTREPLGGELAVIDGTPDYQACPTRDLLAAIRGTAAPPRAWWQFGWPG</sequence>
<dbReference type="EMBL" id="NEVR01000003">
    <property type="protein sequence ID" value="OZI63760.1"/>
    <property type="molecule type" value="Genomic_DNA"/>
</dbReference>
<organism evidence="2 3">
    <name type="scientific">Bordetella genomosp. 1</name>
    <dbReference type="NCBI Taxonomy" id="1395607"/>
    <lineage>
        <taxon>Bacteria</taxon>
        <taxon>Pseudomonadati</taxon>
        <taxon>Pseudomonadota</taxon>
        <taxon>Betaproteobacteria</taxon>
        <taxon>Burkholderiales</taxon>
        <taxon>Alcaligenaceae</taxon>
        <taxon>Bordetella</taxon>
    </lineage>
</organism>
<reference evidence="2 3" key="1">
    <citation type="submission" date="2017-05" db="EMBL/GenBank/DDBJ databases">
        <title>Complete and WGS of Bordetella genogroups.</title>
        <authorList>
            <person name="Spilker T."/>
            <person name="Lipuma J."/>
        </authorList>
    </citation>
    <scope>NUCLEOTIDE SEQUENCE [LARGE SCALE GENOMIC DNA]</scope>
    <source>
        <strain evidence="2 3">AU9795</strain>
    </source>
</reference>
<evidence type="ECO:0000313" key="3">
    <source>
        <dbReference type="Proteomes" id="UP000216354"/>
    </source>
</evidence>
<proteinExistence type="predicted"/>
<gene>
    <name evidence="2" type="ORF">CAL27_14215</name>
</gene>
<evidence type="ECO:0000313" key="2">
    <source>
        <dbReference type="EMBL" id="OZI63760.1"/>
    </source>
</evidence>
<keyword evidence="3" id="KW-1185">Reference proteome</keyword>